<feature type="domain" description="Histidine kinase" evidence="7">
    <location>
        <begin position="420"/>
        <end position="684"/>
    </location>
</feature>
<dbReference type="SUPFAM" id="SSF55874">
    <property type="entry name" value="ATPase domain of HSP90 chaperone/DNA topoisomerase II/histidine kinase"/>
    <property type="match status" value="1"/>
</dbReference>
<dbReference type="InterPro" id="IPR005467">
    <property type="entry name" value="His_kinase_dom"/>
</dbReference>
<evidence type="ECO:0000313" key="9">
    <source>
        <dbReference type="EMBL" id="KAJ9543168.1"/>
    </source>
</evidence>
<feature type="modified residue" description="4-aspartylphosphate" evidence="4">
    <location>
        <position position="999"/>
    </location>
</feature>
<dbReference type="Gene3D" id="3.30.565.10">
    <property type="entry name" value="Histidine kinase-like ATPase, C-terminal domain"/>
    <property type="match status" value="1"/>
</dbReference>
<reference evidence="9" key="1">
    <citation type="submission" date="2023-03" db="EMBL/GenBank/DDBJ databases">
        <title>Chromosome-scale reference genome and RAD-based genetic map of yellow starthistle (Centaurea solstitialis) reveal putative structural variation and QTLs associated with invader traits.</title>
        <authorList>
            <person name="Reatini B."/>
            <person name="Cang F.A."/>
            <person name="Jiang Q."/>
            <person name="Mckibben M.T.W."/>
            <person name="Barker M.S."/>
            <person name="Rieseberg L.H."/>
            <person name="Dlugosch K.M."/>
        </authorList>
    </citation>
    <scope>NUCLEOTIDE SEQUENCE</scope>
    <source>
        <strain evidence="9">CAN-66</strain>
        <tissue evidence="9">Leaf</tissue>
    </source>
</reference>
<dbReference type="InterPro" id="IPR011006">
    <property type="entry name" value="CheY-like_superfamily"/>
</dbReference>
<dbReference type="EC" id="2.7.13.3" evidence="2"/>
<dbReference type="AlphaFoldDB" id="A0AA38SQK6"/>
<evidence type="ECO:0000256" key="6">
    <source>
        <dbReference type="SAM" id="Phobius"/>
    </source>
</evidence>
<dbReference type="CDD" id="cd00082">
    <property type="entry name" value="HisKA"/>
    <property type="match status" value="1"/>
</dbReference>
<dbReference type="EMBL" id="JARYMX010000006">
    <property type="protein sequence ID" value="KAJ9543168.1"/>
    <property type="molecule type" value="Genomic_DNA"/>
</dbReference>
<feature type="transmembrane region" description="Helical" evidence="6">
    <location>
        <begin position="325"/>
        <end position="349"/>
    </location>
</feature>
<dbReference type="SMART" id="SM00448">
    <property type="entry name" value="REC"/>
    <property type="match status" value="1"/>
</dbReference>
<keyword evidence="6" id="KW-0812">Transmembrane</keyword>
<evidence type="ECO:0000313" key="10">
    <source>
        <dbReference type="Proteomes" id="UP001172457"/>
    </source>
</evidence>
<sequence length="1071" mass="118699">MARRIGVLPPLMTTTKTCMKLNKMIKPRPFSCFILLALIGLLLSTSFIPFGVLKIKQVEQEVDLITKKSHQEIWSLIQSSTTSLLPMNSSAKSLAKFVNISLSETDIAFSEIQPKVAPLLFQALLTIPHVSQISYIRQDGMFLALYFNDHNQIFAIYSNTSFSKATEAKIRYSWYTQPVSSDTGKLYGEAVLFPPRLLVNETWLQKTANGFASSLGKALNDVNNLVVMNTAGVDKNGVISLGFDLKSLMNVFVGVKSLGGGLYLATKDGKVLTEGIPNTRMVLDRNGSISFQLLKANGDQSGSIALQLNDETPQAHVLDISGTKYVLYSSSIDIIGLQAVCVLALPYGGLPSMMHKDIKSVFVLLSVTFVTIPISIFAFLVLTMRASRREMCLRAALIKQKEATQQAERFSNNHSLAFANASHDIRTFLAGIDGTLDLIISDNIQGSELVERLTTIKDCSLHLCSLLNSILDTSKIESGKIELEEKQLDLANLLEGVVDLFYPVGLKKKVDVILDLQDGSLTKFSLVKGDEGRLKQILANLLSNAIKFTSDGYVSVRASVRKPRLQNSGLNSTHDQPTRWLSCFFFKKDGDFEAMDEIIRHDPNSMEFIFEVNDTGKGIPKEKQASVFENYVQVKETDPEIEGTGLGLGIVRALVRLMGGEITIVDKEVGEKGTCFRFNVILKVCRSDLSEDEKSVSPGYLSAGSNTPSRNHKRQDRNRSTVVLFISGDERRKMTQNFLSSQGVKVVAVKTAQQLSQTLKEFRRDRQTVCSSRSDLNLSFGYLTWPTSRDSNVRSREVPLSSMDGIDDASPTRTTDNVSSFLLLAVDTTSADFRELCKTVAEFRKDSNDGGFRVVWLGSRYIHRQGLDEKELPPSDSVIPMPFHGSRLYSLIDLLPEFGGKFLNSPSHRNQHHPPSGQPETQEIAQISPPSPLRGKRVLLAEDDAVQETIAKKILSKHGVSIETCGNGKEAFDKVSKGLNDQRDLGASHILPYEYILMDYQMPVMDGCEATRQIRSMEKEYGVHTPIIGLTAHTEGKELNRFFAAGIDIHVSKPLNERKVLKAIEDLHSKK</sequence>
<dbReference type="Gene3D" id="3.40.50.2300">
    <property type="match status" value="1"/>
</dbReference>
<keyword evidence="3 4" id="KW-0597">Phosphoprotein</keyword>
<evidence type="ECO:0000256" key="1">
    <source>
        <dbReference type="ARBA" id="ARBA00000085"/>
    </source>
</evidence>
<dbReference type="Proteomes" id="UP001172457">
    <property type="component" value="Chromosome 6"/>
</dbReference>
<keyword evidence="10" id="KW-1185">Reference proteome</keyword>
<dbReference type="CDD" id="cd17546">
    <property type="entry name" value="REC_hyHK_CKI1_RcsC-like"/>
    <property type="match status" value="1"/>
</dbReference>
<dbReference type="GO" id="GO:0000155">
    <property type="term" value="F:phosphorelay sensor kinase activity"/>
    <property type="evidence" value="ECO:0007669"/>
    <property type="project" value="InterPro"/>
</dbReference>
<dbReference type="InterPro" id="IPR003661">
    <property type="entry name" value="HisK_dim/P_dom"/>
</dbReference>
<comment type="catalytic activity">
    <reaction evidence="1">
        <text>ATP + protein L-histidine = ADP + protein N-phospho-L-histidine.</text>
        <dbReference type="EC" id="2.7.13.3"/>
    </reaction>
</comment>
<dbReference type="InterPro" id="IPR001789">
    <property type="entry name" value="Sig_transdc_resp-reg_receiver"/>
</dbReference>
<evidence type="ECO:0000256" key="4">
    <source>
        <dbReference type="PROSITE-ProRule" id="PRU00169"/>
    </source>
</evidence>
<feature type="region of interest" description="Disordered" evidence="5">
    <location>
        <begin position="693"/>
        <end position="718"/>
    </location>
</feature>
<feature type="domain" description="Response regulatory" evidence="8">
    <location>
        <begin position="937"/>
        <end position="1068"/>
    </location>
</feature>
<dbReference type="InterPro" id="IPR036097">
    <property type="entry name" value="HisK_dim/P_sf"/>
</dbReference>
<proteinExistence type="predicted"/>
<dbReference type="Gene3D" id="1.10.287.130">
    <property type="match status" value="1"/>
</dbReference>
<name>A0AA38SQK6_9ASTR</name>
<feature type="transmembrane region" description="Helical" evidence="6">
    <location>
        <begin position="361"/>
        <end position="382"/>
    </location>
</feature>
<comment type="caution">
    <text evidence="9">The sequence shown here is derived from an EMBL/GenBank/DDBJ whole genome shotgun (WGS) entry which is preliminary data.</text>
</comment>
<keyword evidence="6" id="KW-1133">Transmembrane helix</keyword>
<dbReference type="InterPro" id="IPR036890">
    <property type="entry name" value="HATPase_C_sf"/>
</dbReference>
<gene>
    <name evidence="9" type="ORF">OSB04_022875</name>
</gene>
<protein>
    <recommendedName>
        <fullName evidence="2">histidine kinase</fullName>
        <ecNumber evidence="2">2.7.13.3</ecNumber>
    </recommendedName>
</protein>
<dbReference type="InterPro" id="IPR004358">
    <property type="entry name" value="Sig_transdc_His_kin-like_C"/>
</dbReference>
<dbReference type="PANTHER" id="PTHR43719:SF75">
    <property type="entry name" value="HISTIDINE KINASE CKI1"/>
    <property type="match status" value="1"/>
</dbReference>
<dbReference type="InterPro" id="IPR050956">
    <property type="entry name" value="2C_system_His_kinase"/>
</dbReference>
<dbReference type="Pfam" id="PF00512">
    <property type="entry name" value="HisKA"/>
    <property type="match status" value="1"/>
</dbReference>
<dbReference type="Pfam" id="PF00072">
    <property type="entry name" value="Response_reg"/>
    <property type="match status" value="1"/>
</dbReference>
<dbReference type="SMART" id="SM00387">
    <property type="entry name" value="HATPase_c"/>
    <property type="match status" value="1"/>
</dbReference>
<organism evidence="9 10">
    <name type="scientific">Centaurea solstitialis</name>
    <name type="common">yellow star-thistle</name>
    <dbReference type="NCBI Taxonomy" id="347529"/>
    <lineage>
        <taxon>Eukaryota</taxon>
        <taxon>Viridiplantae</taxon>
        <taxon>Streptophyta</taxon>
        <taxon>Embryophyta</taxon>
        <taxon>Tracheophyta</taxon>
        <taxon>Spermatophyta</taxon>
        <taxon>Magnoliopsida</taxon>
        <taxon>eudicotyledons</taxon>
        <taxon>Gunneridae</taxon>
        <taxon>Pentapetalae</taxon>
        <taxon>asterids</taxon>
        <taxon>campanulids</taxon>
        <taxon>Asterales</taxon>
        <taxon>Asteraceae</taxon>
        <taxon>Carduoideae</taxon>
        <taxon>Cardueae</taxon>
        <taxon>Centaureinae</taxon>
        <taxon>Centaurea</taxon>
    </lineage>
</organism>
<accession>A0AA38SQK6</accession>
<dbReference type="Pfam" id="PF02518">
    <property type="entry name" value="HATPase_c"/>
    <property type="match status" value="1"/>
</dbReference>
<dbReference type="PRINTS" id="PR00344">
    <property type="entry name" value="BCTRLSENSOR"/>
</dbReference>
<evidence type="ECO:0000256" key="2">
    <source>
        <dbReference type="ARBA" id="ARBA00012438"/>
    </source>
</evidence>
<dbReference type="SMART" id="SM00388">
    <property type="entry name" value="HisKA"/>
    <property type="match status" value="1"/>
</dbReference>
<keyword evidence="6" id="KW-0472">Membrane</keyword>
<evidence type="ECO:0000259" key="7">
    <source>
        <dbReference type="PROSITE" id="PS50109"/>
    </source>
</evidence>
<dbReference type="SUPFAM" id="SSF52172">
    <property type="entry name" value="CheY-like"/>
    <property type="match status" value="1"/>
</dbReference>
<evidence type="ECO:0000256" key="5">
    <source>
        <dbReference type="SAM" id="MobiDB-lite"/>
    </source>
</evidence>
<feature type="region of interest" description="Disordered" evidence="5">
    <location>
        <begin position="903"/>
        <end position="931"/>
    </location>
</feature>
<dbReference type="InterPro" id="IPR003594">
    <property type="entry name" value="HATPase_dom"/>
</dbReference>
<evidence type="ECO:0000256" key="3">
    <source>
        <dbReference type="ARBA" id="ARBA00022553"/>
    </source>
</evidence>
<dbReference type="SUPFAM" id="SSF47384">
    <property type="entry name" value="Homodimeric domain of signal transducing histidine kinase"/>
    <property type="match status" value="1"/>
</dbReference>
<evidence type="ECO:0000259" key="8">
    <source>
        <dbReference type="PROSITE" id="PS50110"/>
    </source>
</evidence>
<dbReference type="PANTHER" id="PTHR43719">
    <property type="entry name" value="TWO-COMPONENT HISTIDINE KINASE"/>
    <property type="match status" value="1"/>
</dbReference>
<dbReference type="PROSITE" id="PS50109">
    <property type="entry name" value="HIS_KIN"/>
    <property type="match status" value="1"/>
</dbReference>
<dbReference type="PROSITE" id="PS50110">
    <property type="entry name" value="RESPONSE_REGULATORY"/>
    <property type="match status" value="1"/>
</dbReference>